<keyword evidence="2" id="KW-0732">Signal</keyword>
<reference evidence="3" key="1">
    <citation type="submission" date="2021-12" db="EMBL/GenBank/DDBJ databases">
        <title>Discovery of the Pendulisporaceae a myxobacterial family with distinct sporulation behavior and unique specialized metabolism.</title>
        <authorList>
            <person name="Garcia R."/>
            <person name="Popoff A."/>
            <person name="Bader C.D."/>
            <person name="Loehr J."/>
            <person name="Walesch S."/>
            <person name="Walt C."/>
            <person name="Boldt J."/>
            <person name="Bunk B."/>
            <person name="Haeckl F.J.F.P.J."/>
            <person name="Gunesch A.P."/>
            <person name="Birkelbach J."/>
            <person name="Nuebel U."/>
            <person name="Pietschmann T."/>
            <person name="Bach T."/>
            <person name="Mueller R."/>
        </authorList>
    </citation>
    <scope>NUCLEOTIDE SEQUENCE</scope>
    <source>
        <strain evidence="3">MSr11367</strain>
    </source>
</reference>
<dbReference type="PROSITE" id="PS51257">
    <property type="entry name" value="PROKAR_LIPOPROTEIN"/>
    <property type="match status" value="1"/>
</dbReference>
<evidence type="ECO:0000313" key="4">
    <source>
        <dbReference type="Proteomes" id="UP001374803"/>
    </source>
</evidence>
<feature type="signal peptide" evidence="2">
    <location>
        <begin position="1"/>
        <end position="21"/>
    </location>
</feature>
<dbReference type="Proteomes" id="UP001374803">
    <property type="component" value="Chromosome"/>
</dbReference>
<evidence type="ECO:0000256" key="1">
    <source>
        <dbReference type="SAM" id="MobiDB-lite"/>
    </source>
</evidence>
<accession>A0ABZ2KUF6</accession>
<keyword evidence="4" id="KW-1185">Reference proteome</keyword>
<protein>
    <submittedName>
        <fullName evidence="3">Uncharacterized protein</fullName>
    </submittedName>
</protein>
<dbReference type="EMBL" id="CP089983">
    <property type="protein sequence ID" value="WXB01705.1"/>
    <property type="molecule type" value="Genomic_DNA"/>
</dbReference>
<gene>
    <name evidence="3" type="ORF">LVJ94_32910</name>
</gene>
<proteinExistence type="predicted"/>
<name>A0ABZ2KUF6_9BACT</name>
<dbReference type="RefSeq" id="WP_394831322.1">
    <property type="nucleotide sequence ID" value="NZ_CP089929.1"/>
</dbReference>
<feature type="chain" id="PRO_5045349079" evidence="2">
    <location>
        <begin position="22"/>
        <end position="344"/>
    </location>
</feature>
<evidence type="ECO:0000256" key="2">
    <source>
        <dbReference type="SAM" id="SignalP"/>
    </source>
</evidence>
<evidence type="ECO:0000313" key="3">
    <source>
        <dbReference type="EMBL" id="WXB01705.1"/>
    </source>
</evidence>
<sequence length="344" mass="35629">MRAPLHSAWLLLPLGAALVVACNDADDSASGLTHSASDTGDAGPPDGSPGKGGEPGAAGDEHNAAAPTKKGSVVVLSDNYIMTTTTSSGTASRSQAYESSFTASFVEAPLPSCEEHESSGCTVRTCNYTYGNPSSDAGIPVVRLPHAGGIRLSGMSTPITLTPTSSGLYANYFSQNSTFWYEGVDRTLTIDAEGADVPEFHGSLRAPNQAVIMKPLPAPLPSGGSTRMQFARDSSIDFEWANAGPAQVDVSLSQQASTGPSSFRLVTITCTFAGAARTGSIPAVLLSTLVAGTSEQGGLYTTVRAKTHVASPIVAGDWAIDWRLESNAKSSDDSSLYSYLVNLR</sequence>
<feature type="region of interest" description="Disordered" evidence="1">
    <location>
        <begin position="29"/>
        <end position="69"/>
    </location>
</feature>
<organism evidence="3 4">
    <name type="scientific">Pendulispora rubella</name>
    <dbReference type="NCBI Taxonomy" id="2741070"/>
    <lineage>
        <taxon>Bacteria</taxon>
        <taxon>Pseudomonadati</taxon>
        <taxon>Myxococcota</taxon>
        <taxon>Myxococcia</taxon>
        <taxon>Myxococcales</taxon>
        <taxon>Sorangiineae</taxon>
        <taxon>Pendulisporaceae</taxon>
        <taxon>Pendulispora</taxon>
    </lineage>
</organism>